<dbReference type="Pfam" id="PF00563">
    <property type="entry name" value="EAL"/>
    <property type="match status" value="1"/>
</dbReference>
<protein>
    <submittedName>
        <fullName evidence="2">EAL domain, c-di-GMP-specific phosphodiesterase class I (Or its enzymatically inactive variant)</fullName>
    </submittedName>
</protein>
<dbReference type="SUPFAM" id="SSF141868">
    <property type="entry name" value="EAL domain-like"/>
    <property type="match status" value="1"/>
</dbReference>
<keyword evidence="3" id="KW-1185">Reference proteome</keyword>
<feature type="domain" description="EAL" evidence="1">
    <location>
        <begin position="20"/>
        <end position="270"/>
    </location>
</feature>
<evidence type="ECO:0000259" key="1">
    <source>
        <dbReference type="PROSITE" id="PS50883"/>
    </source>
</evidence>
<accession>A0A1H2UUA4</accession>
<dbReference type="InterPro" id="IPR050706">
    <property type="entry name" value="Cyclic-di-GMP_PDE-like"/>
</dbReference>
<dbReference type="EMBL" id="FNOI01000002">
    <property type="protein sequence ID" value="SDW59655.1"/>
    <property type="molecule type" value="Genomic_DNA"/>
</dbReference>
<name>A0A1H2UUA4_9RHOB</name>
<dbReference type="Gene3D" id="3.20.20.450">
    <property type="entry name" value="EAL domain"/>
    <property type="match status" value="1"/>
</dbReference>
<dbReference type="PANTHER" id="PTHR33121:SF79">
    <property type="entry name" value="CYCLIC DI-GMP PHOSPHODIESTERASE PDED-RELATED"/>
    <property type="match status" value="1"/>
</dbReference>
<dbReference type="Proteomes" id="UP000199441">
    <property type="component" value="Unassembled WGS sequence"/>
</dbReference>
<dbReference type="SMART" id="SM00052">
    <property type="entry name" value="EAL"/>
    <property type="match status" value="1"/>
</dbReference>
<reference evidence="3" key="1">
    <citation type="submission" date="2016-10" db="EMBL/GenBank/DDBJ databases">
        <authorList>
            <person name="Varghese N."/>
            <person name="Submissions S."/>
        </authorList>
    </citation>
    <scope>NUCLEOTIDE SEQUENCE [LARGE SCALE GENOMIC DNA]</scope>
    <source>
        <strain evidence="3">DSM 26922</strain>
    </source>
</reference>
<sequence length="275" mass="30797">MSFDQHSAGSPLSAAIAQRDSQTLDMVRRALRKRDVLLAYQPIVKSADASVVAFYEGLIRVLDDTGRIIPAKEFIETVEPREEGRMIDCLAVELGIKSLIQEPRLRLSINMSPRSIGHPLWELALERGLFRDPTVGERLIIEITESSALLMPDLVADFMARMQRRGISFALDDFGAGYTAFRHFRDFYFDIVKIDTSFARHIDVDSDNQVLMQALVSIAQQFDMFTVAEGVEAIEEAEYLAEAGIDCLQGYLFGVPAVAKPWELGRGPVQRSHFG</sequence>
<dbReference type="InterPro" id="IPR035919">
    <property type="entry name" value="EAL_sf"/>
</dbReference>
<dbReference type="AlphaFoldDB" id="A0A1H2UUA4"/>
<dbReference type="PROSITE" id="PS50883">
    <property type="entry name" value="EAL"/>
    <property type="match status" value="1"/>
</dbReference>
<evidence type="ECO:0000313" key="3">
    <source>
        <dbReference type="Proteomes" id="UP000199441"/>
    </source>
</evidence>
<dbReference type="GO" id="GO:0071111">
    <property type="term" value="F:cyclic-guanylate-specific phosphodiesterase activity"/>
    <property type="evidence" value="ECO:0007669"/>
    <property type="project" value="InterPro"/>
</dbReference>
<dbReference type="CDD" id="cd01948">
    <property type="entry name" value="EAL"/>
    <property type="match status" value="1"/>
</dbReference>
<proteinExistence type="predicted"/>
<evidence type="ECO:0000313" key="2">
    <source>
        <dbReference type="EMBL" id="SDW59655.1"/>
    </source>
</evidence>
<dbReference type="OrthoDB" id="23692at2"/>
<dbReference type="RefSeq" id="WP_089945862.1">
    <property type="nucleotide sequence ID" value="NZ_FNOI01000002.1"/>
</dbReference>
<dbReference type="STRING" id="670155.SAMN04488001_1292"/>
<gene>
    <name evidence="2" type="ORF">SAMN04488001_1292</name>
</gene>
<dbReference type="InterPro" id="IPR001633">
    <property type="entry name" value="EAL_dom"/>
</dbReference>
<dbReference type="PANTHER" id="PTHR33121">
    <property type="entry name" value="CYCLIC DI-GMP PHOSPHODIESTERASE PDEF"/>
    <property type="match status" value="1"/>
</dbReference>
<organism evidence="2 3">
    <name type="scientific">Litoreibacter albidus</name>
    <dbReference type="NCBI Taxonomy" id="670155"/>
    <lineage>
        <taxon>Bacteria</taxon>
        <taxon>Pseudomonadati</taxon>
        <taxon>Pseudomonadota</taxon>
        <taxon>Alphaproteobacteria</taxon>
        <taxon>Rhodobacterales</taxon>
        <taxon>Roseobacteraceae</taxon>
        <taxon>Litoreibacter</taxon>
    </lineage>
</organism>